<dbReference type="KEGG" id="cme:CYME_CMI212C"/>
<dbReference type="GeneID" id="16993637"/>
<dbReference type="AlphaFoldDB" id="M1V7U3"/>
<feature type="domain" description="S1 motif" evidence="2">
    <location>
        <begin position="83"/>
        <end position="152"/>
    </location>
</feature>
<keyword evidence="4" id="KW-1185">Reference proteome</keyword>
<dbReference type="OrthoDB" id="995477at2759"/>
<evidence type="ECO:0000259" key="2">
    <source>
        <dbReference type="PROSITE" id="PS50126"/>
    </source>
</evidence>
<dbReference type="Proteomes" id="UP000007014">
    <property type="component" value="Chromosome 9"/>
</dbReference>
<dbReference type="InterPro" id="IPR012340">
    <property type="entry name" value="NA-bd_OB-fold"/>
</dbReference>
<dbReference type="PANTHER" id="PTHR10724:SF10">
    <property type="entry name" value="S1 RNA-BINDING DOMAIN-CONTAINING PROTEIN 1"/>
    <property type="match status" value="1"/>
</dbReference>
<dbReference type="SUPFAM" id="SSF50249">
    <property type="entry name" value="Nucleic acid-binding proteins"/>
    <property type="match status" value="1"/>
</dbReference>
<protein>
    <submittedName>
        <fullName evidence="3">Similar to polyribonucleotide nucleotidyltransferase</fullName>
    </submittedName>
</protein>
<dbReference type="HOGENOM" id="CLU_1301274_0_0_1"/>
<dbReference type="Pfam" id="PF00575">
    <property type="entry name" value="S1"/>
    <property type="match status" value="1"/>
</dbReference>
<proteinExistence type="predicted"/>
<dbReference type="SMART" id="SM00316">
    <property type="entry name" value="S1"/>
    <property type="match status" value="1"/>
</dbReference>
<accession>M1V7U3</accession>
<dbReference type="PROSITE" id="PS50126">
    <property type="entry name" value="S1"/>
    <property type="match status" value="1"/>
</dbReference>
<dbReference type="GO" id="GO:0003735">
    <property type="term" value="F:structural constituent of ribosome"/>
    <property type="evidence" value="ECO:0007669"/>
    <property type="project" value="TreeGrafter"/>
</dbReference>
<dbReference type="RefSeq" id="XP_005536370.1">
    <property type="nucleotide sequence ID" value="XM_005536313.1"/>
</dbReference>
<feature type="region of interest" description="Disordered" evidence="1">
    <location>
        <begin position="1"/>
        <end position="60"/>
    </location>
</feature>
<dbReference type="PANTHER" id="PTHR10724">
    <property type="entry name" value="30S RIBOSOMAL PROTEIN S1"/>
    <property type="match status" value="1"/>
</dbReference>
<dbReference type="InterPro" id="IPR003029">
    <property type="entry name" value="S1_domain"/>
</dbReference>
<dbReference type="STRING" id="280699.M1V7U3"/>
<dbReference type="EMBL" id="AP006491">
    <property type="protein sequence ID" value="BAM80084.1"/>
    <property type="molecule type" value="Genomic_DNA"/>
</dbReference>
<dbReference type="InterPro" id="IPR050437">
    <property type="entry name" value="Ribos_protein_bS1-like"/>
</dbReference>
<evidence type="ECO:0000313" key="3">
    <source>
        <dbReference type="EMBL" id="BAM80084.1"/>
    </source>
</evidence>
<sequence>MWVPAAVPGRTRRLMPAGNSTTTTTANNNNNNNTNRNNRVRLSARSNEEQGAGFRPAERGRQRWRRPRLSWEQLESEARTNPSEFRVGTVKFIKPYGFLVDIGAERLGLVPLREVADHFVRDLSAEAAPGDRVLVRILSVDRDRGRIALSMRDPSRTRERRPTPAEKYASALRTLGEWGTPAWATEPVPCAGLVEAQRPLDQGASPRDTMES</sequence>
<evidence type="ECO:0000313" key="4">
    <source>
        <dbReference type="Proteomes" id="UP000007014"/>
    </source>
</evidence>
<dbReference type="GO" id="GO:0006412">
    <property type="term" value="P:translation"/>
    <property type="evidence" value="ECO:0007669"/>
    <property type="project" value="TreeGrafter"/>
</dbReference>
<name>M1V7U3_CYAM1</name>
<organism evidence="3 4">
    <name type="scientific">Cyanidioschyzon merolae (strain NIES-3377 / 10D)</name>
    <name type="common">Unicellular red alga</name>
    <dbReference type="NCBI Taxonomy" id="280699"/>
    <lineage>
        <taxon>Eukaryota</taxon>
        <taxon>Rhodophyta</taxon>
        <taxon>Bangiophyceae</taxon>
        <taxon>Cyanidiales</taxon>
        <taxon>Cyanidiaceae</taxon>
        <taxon>Cyanidioschyzon</taxon>
    </lineage>
</organism>
<dbReference type="Gramene" id="CMI212CT">
    <property type="protein sequence ID" value="CMI212CT"/>
    <property type="gene ID" value="CMI212C"/>
</dbReference>
<dbReference type="Gene3D" id="2.40.50.140">
    <property type="entry name" value="Nucleic acid-binding proteins"/>
    <property type="match status" value="1"/>
</dbReference>
<dbReference type="GO" id="GO:0003729">
    <property type="term" value="F:mRNA binding"/>
    <property type="evidence" value="ECO:0007669"/>
    <property type="project" value="TreeGrafter"/>
</dbReference>
<reference evidence="3 4" key="1">
    <citation type="journal article" date="2004" name="Nature">
        <title>Genome sequence of the ultrasmall unicellular red alga Cyanidioschyzon merolae 10D.</title>
        <authorList>
            <person name="Matsuzaki M."/>
            <person name="Misumi O."/>
            <person name="Shin-i T."/>
            <person name="Maruyama S."/>
            <person name="Takahara M."/>
            <person name="Miyagishima S."/>
            <person name="Mori T."/>
            <person name="Nishida K."/>
            <person name="Yagisawa F."/>
            <person name="Nishida K."/>
            <person name="Yoshida Y."/>
            <person name="Nishimura Y."/>
            <person name="Nakao S."/>
            <person name="Kobayashi T."/>
            <person name="Momoyama Y."/>
            <person name="Higashiyama T."/>
            <person name="Minoda A."/>
            <person name="Sano M."/>
            <person name="Nomoto H."/>
            <person name="Oishi K."/>
            <person name="Hayashi H."/>
            <person name="Ohta F."/>
            <person name="Nishizaka S."/>
            <person name="Haga S."/>
            <person name="Miura S."/>
            <person name="Morishita T."/>
            <person name="Kabeya Y."/>
            <person name="Terasawa K."/>
            <person name="Suzuki Y."/>
            <person name="Ishii Y."/>
            <person name="Asakawa S."/>
            <person name="Takano H."/>
            <person name="Ohta N."/>
            <person name="Kuroiwa H."/>
            <person name="Tanaka K."/>
            <person name="Shimizu N."/>
            <person name="Sugano S."/>
            <person name="Sato N."/>
            <person name="Nozaki H."/>
            <person name="Ogasawara N."/>
            <person name="Kohara Y."/>
            <person name="Kuroiwa T."/>
        </authorList>
    </citation>
    <scope>NUCLEOTIDE SEQUENCE [LARGE SCALE GENOMIC DNA]</scope>
    <source>
        <strain evidence="3 4">10D</strain>
    </source>
</reference>
<feature type="compositionally biased region" description="Low complexity" evidence="1">
    <location>
        <begin position="19"/>
        <end position="37"/>
    </location>
</feature>
<gene>
    <name evidence="3" type="ORF">CYME_CMI212C</name>
</gene>
<evidence type="ECO:0000256" key="1">
    <source>
        <dbReference type="SAM" id="MobiDB-lite"/>
    </source>
</evidence>
<reference evidence="3 4" key="2">
    <citation type="journal article" date="2007" name="BMC Biol.">
        <title>A 100%-complete sequence reveals unusually simple genomic features in the hot-spring red alga Cyanidioschyzon merolae.</title>
        <authorList>
            <person name="Nozaki H."/>
            <person name="Takano H."/>
            <person name="Misumi O."/>
            <person name="Terasawa K."/>
            <person name="Matsuzaki M."/>
            <person name="Maruyama S."/>
            <person name="Nishida K."/>
            <person name="Yagisawa F."/>
            <person name="Yoshida Y."/>
            <person name="Fujiwara T."/>
            <person name="Takio S."/>
            <person name="Tamura K."/>
            <person name="Chung S.J."/>
            <person name="Nakamura S."/>
            <person name="Kuroiwa H."/>
            <person name="Tanaka K."/>
            <person name="Sato N."/>
            <person name="Kuroiwa T."/>
        </authorList>
    </citation>
    <scope>NUCLEOTIDE SEQUENCE [LARGE SCALE GENOMIC DNA]</scope>
    <source>
        <strain evidence="3 4">10D</strain>
    </source>
</reference>